<dbReference type="UniPathway" id="UPA00034">
    <property type="reaction ID" value="UER00027"/>
</dbReference>
<evidence type="ECO:0000256" key="1">
    <source>
        <dbReference type="ARBA" id="ARBA00001933"/>
    </source>
</evidence>
<name>G2EDC5_9FLAO</name>
<dbReference type="GO" id="GO:0008836">
    <property type="term" value="F:diaminopimelate decarboxylase activity"/>
    <property type="evidence" value="ECO:0007669"/>
    <property type="project" value="UniProtKB-UniRule"/>
</dbReference>
<feature type="domain" description="Orn/DAP/Arg decarboxylase 2 C-terminal" evidence="9">
    <location>
        <begin position="23"/>
        <end position="366"/>
    </location>
</feature>
<evidence type="ECO:0000256" key="4">
    <source>
        <dbReference type="ARBA" id="ARBA00023239"/>
    </source>
</evidence>
<keyword evidence="3 6" id="KW-0663">Pyridoxal phosphate</keyword>
<dbReference type="PRINTS" id="PR01181">
    <property type="entry name" value="DAPDCRBXLASE"/>
</dbReference>
<dbReference type="InterPro" id="IPR009006">
    <property type="entry name" value="Ala_racemase/Decarboxylase_C"/>
</dbReference>
<keyword evidence="2 8" id="KW-0210">Decarboxylase</keyword>
<dbReference type="InterPro" id="IPR029066">
    <property type="entry name" value="PLP-binding_barrel"/>
</dbReference>
<comment type="cofactor">
    <cofactor evidence="1 6 8">
        <name>pyridoxal 5'-phosphate</name>
        <dbReference type="ChEBI" id="CHEBI:597326"/>
    </cofactor>
</comment>
<dbReference type="InterPro" id="IPR022653">
    <property type="entry name" value="De-COase2_pyr-phos_BS"/>
</dbReference>
<dbReference type="PATRIC" id="fig|1046627.3.peg.1524"/>
<keyword evidence="8" id="KW-0028">Amino-acid biosynthesis</keyword>
<sequence>MTDFLVTNKMKKKDFIQHRTPFYSYDLKLLKETLEEAKSAAKKYDYHIHYALKANSNDRILKIIHEKEFGADCVSGNEVKKALEIGFPSSKIAFAGVGKSDEEILIGLANDIFAFNCESIEEIDVINQLAKGQNKMARIALRLNPNVDANTHKYITTGLEENKFGINSWELNNLIDRLPSWANIELTGLHFHIGSQITSMTPFKNLCIRVNEFNTWFRERNIHIQHLNLGGGLGIDYHEPEKNPIPDFELFFGVFNQFLQPFSHQEIHFELGRSLVGNCGSLNSRVLYIKKGIKTNFAILDAGMTELLRPAIYQAYHFIENVTSKSENKEFYDVVGPICESSDCFGKKIELKETKRGDYIKIHSTGAYGEVMSSKYNLREQNPVFYIE</sequence>
<dbReference type="Gene3D" id="3.20.20.10">
    <property type="entry name" value="Alanine racemase"/>
    <property type="match status" value="1"/>
</dbReference>
<dbReference type="SUPFAM" id="SSF51419">
    <property type="entry name" value="PLP-binding barrel"/>
    <property type="match status" value="1"/>
</dbReference>
<protein>
    <recommendedName>
        <fullName evidence="5 8">Diaminopimelate decarboxylase</fullName>
        <ecNumber evidence="5 8">4.1.1.20</ecNumber>
    </recommendedName>
</protein>
<keyword evidence="8" id="KW-0457">Lysine biosynthesis</keyword>
<accession>G2EDC5</accession>
<dbReference type="Gene3D" id="2.40.37.10">
    <property type="entry name" value="Lyase, Ornithine Decarboxylase, Chain A, domain 1"/>
    <property type="match status" value="1"/>
</dbReference>
<proteinExistence type="inferred from homology"/>
<dbReference type="FunFam" id="3.20.20.10:FF:000003">
    <property type="entry name" value="Diaminopimelate decarboxylase"/>
    <property type="match status" value="1"/>
</dbReference>
<dbReference type="PANTHER" id="PTHR43727:SF2">
    <property type="entry name" value="GROUP IV DECARBOXYLASE"/>
    <property type="match status" value="1"/>
</dbReference>
<evidence type="ECO:0000256" key="2">
    <source>
        <dbReference type="ARBA" id="ARBA00022793"/>
    </source>
</evidence>
<evidence type="ECO:0000256" key="6">
    <source>
        <dbReference type="PIRSR" id="PIRSR600183-50"/>
    </source>
</evidence>
<dbReference type="PROSITE" id="PS00878">
    <property type="entry name" value="ODR_DC_2_1"/>
    <property type="match status" value="1"/>
</dbReference>
<feature type="modified residue" description="N6-(pyridoxal phosphate)lysine" evidence="6">
    <location>
        <position position="53"/>
    </location>
</feature>
<evidence type="ECO:0000256" key="7">
    <source>
        <dbReference type="RuleBase" id="RU003737"/>
    </source>
</evidence>
<evidence type="ECO:0000256" key="8">
    <source>
        <dbReference type="RuleBase" id="RU003738"/>
    </source>
</evidence>
<organism evidence="11 12">
    <name type="scientific">Bizionia argentinensis JUB59</name>
    <dbReference type="NCBI Taxonomy" id="1046627"/>
    <lineage>
        <taxon>Bacteria</taxon>
        <taxon>Pseudomonadati</taxon>
        <taxon>Bacteroidota</taxon>
        <taxon>Flavobacteriia</taxon>
        <taxon>Flavobacteriales</taxon>
        <taxon>Flavobacteriaceae</taxon>
        <taxon>Bizionia</taxon>
    </lineage>
</organism>
<dbReference type="Proteomes" id="UP000003730">
    <property type="component" value="Unassembled WGS sequence"/>
</dbReference>
<reference evidence="11 12" key="1">
    <citation type="journal article" date="2008" name="Int. J. Syst. Evol. Microbiol.">
        <title>Bizionia argentinensis sp. nov., isolated from surface marine water in Antarctica.</title>
        <authorList>
            <person name="Bercovich A."/>
            <person name="Vazquez S.C."/>
            <person name="Yankilevich P."/>
            <person name="Coria S.H."/>
            <person name="Foti M."/>
            <person name="Hernandez E."/>
            <person name="Vidal A."/>
            <person name="Ruberto L."/>
            <person name="Melo C."/>
            <person name="Marenssi S."/>
            <person name="Criscuolo M."/>
            <person name="Memoli M."/>
            <person name="Arguelles M."/>
            <person name="Mac Cormack W.P."/>
        </authorList>
    </citation>
    <scope>NUCLEOTIDE SEQUENCE [LARGE SCALE GENOMIC DNA]</scope>
    <source>
        <strain evidence="11 12">JUB59</strain>
    </source>
</reference>
<keyword evidence="12" id="KW-1185">Reference proteome</keyword>
<dbReference type="EC" id="4.1.1.20" evidence="5 8"/>
<comment type="similarity">
    <text evidence="7">Belongs to the Orn/Lys/Arg decarboxylase class-II family.</text>
</comment>
<dbReference type="NCBIfam" id="TIGR01048">
    <property type="entry name" value="lysA"/>
    <property type="match status" value="1"/>
</dbReference>
<dbReference type="PRINTS" id="PR01179">
    <property type="entry name" value="ODADCRBXLASE"/>
</dbReference>
<dbReference type="OrthoDB" id="9802241at2"/>
<comment type="pathway">
    <text evidence="8">Amino-acid biosynthesis; L-lysine biosynthesis via DAP pathway; L-lysine from DL-2,6-diaminopimelate: step 1/1.</text>
</comment>
<dbReference type="STRING" id="1046627.BZARG_2857"/>
<dbReference type="Pfam" id="PF00278">
    <property type="entry name" value="Orn_DAP_Arg_deC"/>
    <property type="match status" value="1"/>
</dbReference>
<evidence type="ECO:0000313" key="12">
    <source>
        <dbReference type="Proteomes" id="UP000003730"/>
    </source>
</evidence>
<dbReference type="SUPFAM" id="SSF50621">
    <property type="entry name" value="Alanine racemase C-terminal domain-like"/>
    <property type="match status" value="1"/>
</dbReference>
<feature type="active site" description="Proton donor" evidence="6">
    <location>
        <position position="339"/>
    </location>
</feature>
<evidence type="ECO:0000259" key="9">
    <source>
        <dbReference type="Pfam" id="PF00278"/>
    </source>
</evidence>
<dbReference type="RefSeq" id="WP_008636961.1">
    <property type="nucleotide sequence ID" value="NZ_AFXZ01000024.1"/>
</dbReference>
<dbReference type="InterPro" id="IPR002986">
    <property type="entry name" value="DAP_deCOOHase_LysA"/>
</dbReference>
<dbReference type="InterPro" id="IPR022643">
    <property type="entry name" value="De-COase2_C"/>
</dbReference>
<comment type="catalytic activity">
    <reaction evidence="8">
        <text>meso-2,6-diaminopimelate + H(+) = L-lysine + CO2</text>
        <dbReference type="Rhea" id="RHEA:15101"/>
        <dbReference type="ChEBI" id="CHEBI:15378"/>
        <dbReference type="ChEBI" id="CHEBI:16526"/>
        <dbReference type="ChEBI" id="CHEBI:32551"/>
        <dbReference type="ChEBI" id="CHEBI:57791"/>
        <dbReference type="EC" id="4.1.1.20"/>
    </reaction>
</comment>
<dbReference type="Pfam" id="PF02784">
    <property type="entry name" value="Orn_Arg_deC_N"/>
    <property type="match status" value="1"/>
</dbReference>
<dbReference type="InterPro" id="IPR022644">
    <property type="entry name" value="De-COase2_N"/>
</dbReference>
<evidence type="ECO:0000259" key="10">
    <source>
        <dbReference type="Pfam" id="PF02784"/>
    </source>
</evidence>
<keyword evidence="4 8" id="KW-0456">Lyase</keyword>
<dbReference type="InterPro" id="IPR000183">
    <property type="entry name" value="Orn/DAP/Arg_de-COase"/>
</dbReference>
<evidence type="ECO:0000256" key="5">
    <source>
        <dbReference type="NCBIfam" id="TIGR01048"/>
    </source>
</evidence>
<evidence type="ECO:0000313" key="11">
    <source>
        <dbReference type="EMBL" id="EGV43557.1"/>
    </source>
</evidence>
<gene>
    <name evidence="11" type="primary">lysA</name>
    <name evidence="11" type="ORF">BZARG_2857</name>
</gene>
<comment type="caution">
    <text evidence="11">The sequence shown here is derived from an EMBL/GenBank/DDBJ whole genome shotgun (WGS) entry which is preliminary data.</text>
</comment>
<dbReference type="eggNOG" id="COG0019">
    <property type="taxonomic scope" value="Bacteria"/>
</dbReference>
<dbReference type="EMBL" id="AFXZ01000024">
    <property type="protein sequence ID" value="EGV43557.1"/>
    <property type="molecule type" value="Genomic_DNA"/>
</dbReference>
<evidence type="ECO:0000256" key="3">
    <source>
        <dbReference type="ARBA" id="ARBA00022898"/>
    </source>
</evidence>
<dbReference type="AlphaFoldDB" id="G2EDC5"/>
<feature type="domain" description="Orn/DAP/Arg decarboxylase 2 N-terminal" evidence="10">
    <location>
        <begin position="35"/>
        <end position="276"/>
    </location>
</feature>
<dbReference type="GO" id="GO:0009089">
    <property type="term" value="P:lysine biosynthetic process via diaminopimelate"/>
    <property type="evidence" value="ECO:0007669"/>
    <property type="project" value="UniProtKB-UniRule"/>
</dbReference>
<dbReference type="PANTHER" id="PTHR43727">
    <property type="entry name" value="DIAMINOPIMELATE DECARBOXYLASE"/>
    <property type="match status" value="1"/>
</dbReference>
<dbReference type="CDD" id="cd06828">
    <property type="entry name" value="PLPDE_III_DapDC"/>
    <property type="match status" value="1"/>
</dbReference>